<dbReference type="PROSITE" id="PS50084">
    <property type="entry name" value="KH_TYPE_1"/>
    <property type="match status" value="3"/>
</dbReference>
<dbReference type="Gene3D" id="3.30.1370.10">
    <property type="entry name" value="K Homology domain, type 1"/>
    <property type="match status" value="3"/>
</dbReference>
<keyword evidence="1" id="KW-0677">Repeat</keyword>
<sequence length="404" mass="44396">MLKRKNEEDEATAAKRVALDNENADQEEPTEDNNQADSLEPSKTDQRADSDQQSQERVPQPETPEPVAHHRPTNDDPTYVHFRMLCSINETAAIVGKGGETINRIKEMSSARVNVSENLKGIPERVITVRGPAEYVAKAFGLITRAIMDEPFNEASTVDSKQINLKLLFPHTIIGYIIGKRGARFREIEDNSAAALKASDQILPASTDRILHITGVADAIHIATYYVAQTVIEHKQHLAKAVFYNPANCNQPSTPVGGNVSRMAYGNGYPPQVMQVPAPIMQSPYMGQPVQQSYGQYIPGAAAGAVAAPVPAPMQAQSGQEKINQDIYVPQMHIGLVIGKGGKNLKDIRTITGCYVKVNDEVPGATERKLTLMSTSPFAIQQAIMLINNKIENEKQRQRNHRDD</sequence>
<dbReference type="SMART" id="SM00322">
    <property type="entry name" value="KH"/>
    <property type="match status" value="3"/>
</dbReference>
<evidence type="ECO:0000313" key="4">
    <source>
        <dbReference type="Proteomes" id="UP000788993"/>
    </source>
</evidence>
<dbReference type="EMBL" id="JAEUBD010000146">
    <property type="protein sequence ID" value="KAH3676659.1"/>
    <property type="molecule type" value="Genomic_DNA"/>
</dbReference>
<dbReference type="CDD" id="cd22438">
    <property type="entry name" value="KH-I_PCBP_rpt1"/>
    <property type="match status" value="1"/>
</dbReference>
<dbReference type="Proteomes" id="UP000788993">
    <property type="component" value="Unassembled WGS sequence"/>
</dbReference>
<proteinExistence type="predicted"/>
<feature type="compositionally biased region" description="Basic and acidic residues" evidence="2">
    <location>
        <begin position="40"/>
        <end position="50"/>
    </location>
</feature>
<dbReference type="AlphaFoldDB" id="A0A1B7SCJ8"/>
<dbReference type="InterPro" id="IPR036612">
    <property type="entry name" value="KH_dom_type_1_sf"/>
</dbReference>
<dbReference type="GO" id="GO:0000723">
    <property type="term" value="P:telomere maintenance"/>
    <property type="evidence" value="ECO:0007669"/>
    <property type="project" value="EnsemblFungi"/>
</dbReference>
<dbReference type="PANTHER" id="PTHR10288">
    <property type="entry name" value="KH DOMAIN CONTAINING RNA BINDING PROTEIN"/>
    <property type="match status" value="1"/>
</dbReference>
<dbReference type="InterPro" id="IPR004088">
    <property type="entry name" value="KH_dom_type_1"/>
</dbReference>
<keyword evidence="4" id="KW-1185">Reference proteome</keyword>
<dbReference type="GO" id="GO:0005737">
    <property type="term" value="C:cytoplasm"/>
    <property type="evidence" value="ECO:0007669"/>
    <property type="project" value="EnsemblFungi"/>
</dbReference>
<feature type="region of interest" description="Disordered" evidence="2">
    <location>
        <begin position="1"/>
        <end position="78"/>
    </location>
</feature>
<comment type="caution">
    <text evidence="3">The sequence shown here is derived from an EMBL/GenBank/DDBJ whole genome shotgun (WGS) entry which is preliminary data.</text>
</comment>
<accession>A0A1B7SCJ8</accession>
<dbReference type="CDD" id="cd00105">
    <property type="entry name" value="KH-I"/>
    <property type="match status" value="1"/>
</dbReference>
<dbReference type="RefSeq" id="XP_018209119.1">
    <property type="nucleotide sequence ID" value="XM_018355675.1"/>
</dbReference>
<evidence type="ECO:0000256" key="2">
    <source>
        <dbReference type="SAM" id="MobiDB-lite"/>
    </source>
</evidence>
<dbReference type="OrthoDB" id="1937934at2759"/>
<evidence type="ECO:0000313" key="3">
    <source>
        <dbReference type="EMBL" id="KAH3676659.1"/>
    </source>
</evidence>
<gene>
    <name evidence="3" type="ORF">OGATHE_001148</name>
</gene>
<name>A0A1B7SCJ8_9ASCO</name>
<evidence type="ECO:0000256" key="1">
    <source>
        <dbReference type="ARBA" id="ARBA00022737"/>
    </source>
</evidence>
<feature type="compositionally biased region" description="Acidic residues" evidence="2">
    <location>
        <begin position="22"/>
        <end position="31"/>
    </location>
</feature>
<dbReference type="Pfam" id="PF00013">
    <property type="entry name" value="KH_1"/>
    <property type="match status" value="3"/>
</dbReference>
<protein>
    <submittedName>
        <fullName evidence="3">Uncharacterized protein</fullName>
    </submittedName>
</protein>
<reference evidence="3" key="2">
    <citation type="submission" date="2021-01" db="EMBL/GenBank/DDBJ databases">
        <authorList>
            <person name="Schikora-Tamarit M.A."/>
        </authorList>
    </citation>
    <scope>NUCLEOTIDE SEQUENCE</scope>
    <source>
        <strain evidence="3">NCAIM Y.01608</strain>
    </source>
</reference>
<dbReference type="GO" id="GO:0003729">
    <property type="term" value="F:mRNA binding"/>
    <property type="evidence" value="ECO:0007669"/>
    <property type="project" value="EnsemblFungi"/>
</dbReference>
<dbReference type="GO" id="GO:0005634">
    <property type="term" value="C:nucleus"/>
    <property type="evidence" value="ECO:0007669"/>
    <property type="project" value="EnsemblFungi"/>
</dbReference>
<reference evidence="3" key="1">
    <citation type="journal article" date="2021" name="Open Biol.">
        <title>Shared evolutionary footprints suggest mitochondrial oxidative damage underlies multiple complex I losses in fungi.</title>
        <authorList>
            <person name="Schikora-Tamarit M.A."/>
            <person name="Marcet-Houben M."/>
            <person name="Nosek J."/>
            <person name="Gabaldon T."/>
        </authorList>
    </citation>
    <scope>NUCLEOTIDE SEQUENCE</scope>
    <source>
        <strain evidence="3">NCAIM Y.01608</strain>
    </source>
</reference>
<dbReference type="SUPFAM" id="SSF54791">
    <property type="entry name" value="Eukaryotic type KH-domain (KH-domain type I)"/>
    <property type="match status" value="3"/>
</dbReference>
<organism evidence="3 4">
    <name type="scientific">Ogataea polymorpha</name>
    <dbReference type="NCBI Taxonomy" id="460523"/>
    <lineage>
        <taxon>Eukaryota</taxon>
        <taxon>Fungi</taxon>
        <taxon>Dikarya</taxon>
        <taxon>Ascomycota</taxon>
        <taxon>Saccharomycotina</taxon>
        <taxon>Pichiomycetes</taxon>
        <taxon>Pichiales</taxon>
        <taxon>Pichiaceae</taxon>
        <taxon>Ogataea</taxon>
    </lineage>
</organism>
<dbReference type="InterPro" id="IPR004087">
    <property type="entry name" value="KH_dom"/>
</dbReference>